<sequence>MAARQSTHRHANMSRSYCLHTFFRPGTLGLASQKYLFIALAFVVATLSACTNNHVATTAKNPSFSSEKWQTVSLGDHKMGYRHIAREQEAKLLKTTETLALTLSQPGVPNREIATTLSYHESSAGKPIALFKTVSSDTANHKMSATVKGKALILKRDNSSSIERYPIPQPFLLAEGLRIALLKLADAKREFEYYSWNFSTRQFDKTRLRISPYNSSEHADYAWHIQKTTGPDSKPTDIFTDAQFHVLEERSQSSGEQLIITTCDKACATASFVPNTHVYRQLIQSPYKISDTALHGKIRYQLSGDFQLDLPNTYEQSSNRTPDGAEIVICDDCGTETPPDKSALQDALAANYWLPAQNPIFKNIVNDILPDTSSTSGQMRRLTRYVTRHMSEEPNYSGYATGLEAYNSRQGDCTEHALLLATLARAARIPARVVFGLAYTNDRFLGRKYVFVPHAWVQAWTGERWESYDSGLGKFSAGYIALGLSNGDQADILRINEQLQKISITSAIQIRRR</sequence>
<name>A0A2S4HJI8_9GAMM</name>
<dbReference type="InterPro" id="IPR038765">
    <property type="entry name" value="Papain-like_cys_pep_sf"/>
</dbReference>
<dbReference type="AlphaFoldDB" id="A0A2S4HJI8"/>
<gene>
    <name evidence="2" type="ORF">C0068_02505</name>
</gene>
<dbReference type="SMART" id="SM00460">
    <property type="entry name" value="TGc"/>
    <property type="match status" value="1"/>
</dbReference>
<dbReference type="Pfam" id="PF01841">
    <property type="entry name" value="Transglut_core"/>
    <property type="match status" value="1"/>
</dbReference>
<dbReference type="Proteomes" id="UP000237222">
    <property type="component" value="Unassembled WGS sequence"/>
</dbReference>
<dbReference type="PANTHER" id="PTHR33490">
    <property type="entry name" value="BLR5614 PROTEIN-RELATED"/>
    <property type="match status" value="1"/>
</dbReference>
<dbReference type="InterPro" id="IPR002931">
    <property type="entry name" value="Transglutaminase-like"/>
</dbReference>
<protein>
    <recommendedName>
        <fullName evidence="1">Transglutaminase-like domain-containing protein</fullName>
    </recommendedName>
</protein>
<dbReference type="SUPFAM" id="SSF54001">
    <property type="entry name" value="Cysteine proteinases"/>
    <property type="match status" value="1"/>
</dbReference>
<evidence type="ECO:0000313" key="3">
    <source>
        <dbReference type="Proteomes" id="UP000237222"/>
    </source>
</evidence>
<feature type="domain" description="Transglutaminase-like" evidence="1">
    <location>
        <begin position="405"/>
        <end position="472"/>
    </location>
</feature>
<evidence type="ECO:0000313" key="2">
    <source>
        <dbReference type="EMBL" id="POP54157.1"/>
    </source>
</evidence>
<proteinExistence type="predicted"/>
<comment type="caution">
    <text evidence="2">The sequence shown here is derived from an EMBL/GenBank/DDBJ whole genome shotgun (WGS) entry which is preliminary data.</text>
</comment>
<evidence type="ECO:0000259" key="1">
    <source>
        <dbReference type="SMART" id="SM00460"/>
    </source>
</evidence>
<reference evidence="2" key="1">
    <citation type="submission" date="2018-01" db="EMBL/GenBank/DDBJ databases">
        <authorList>
            <person name="Yu X.-D."/>
        </authorList>
    </citation>
    <scope>NUCLEOTIDE SEQUENCE</scope>
    <source>
        <strain evidence="2">ZX-21</strain>
    </source>
</reference>
<dbReference type="Gene3D" id="3.10.620.30">
    <property type="match status" value="1"/>
</dbReference>
<organism evidence="2 3">
    <name type="scientific">Zhongshania marina</name>
    <dbReference type="NCBI Taxonomy" id="2304603"/>
    <lineage>
        <taxon>Bacteria</taxon>
        <taxon>Pseudomonadati</taxon>
        <taxon>Pseudomonadota</taxon>
        <taxon>Gammaproteobacteria</taxon>
        <taxon>Cellvibrionales</taxon>
        <taxon>Spongiibacteraceae</taxon>
        <taxon>Zhongshania</taxon>
    </lineage>
</organism>
<dbReference type="EMBL" id="PQGG01000007">
    <property type="protein sequence ID" value="POP54157.1"/>
    <property type="molecule type" value="Genomic_DNA"/>
</dbReference>
<accession>A0A2S4HJI8</accession>
<dbReference type="PANTHER" id="PTHR33490:SF3">
    <property type="entry name" value="CONSERVED INTEGRAL MEMBRANE PROTEIN"/>
    <property type="match status" value="1"/>
</dbReference>